<dbReference type="EMBL" id="REGN01001813">
    <property type="protein sequence ID" value="RNA32370.1"/>
    <property type="molecule type" value="Genomic_DNA"/>
</dbReference>
<reference evidence="1 2" key="1">
    <citation type="journal article" date="2018" name="Sci. Rep.">
        <title>Genomic signatures of local adaptation to the degree of environmental predictability in rotifers.</title>
        <authorList>
            <person name="Franch-Gras L."/>
            <person name="Hahn C."/>
            <person name="Garcia-Roger E.M."/>
            <person name="Carmona M.J."/>
            <person name="Serra M."/>
            <person name="Gomez A."/>
        </authorList>
    </citation>
    <scope>NUCLEOTIDE SEQUENCE [LARGE SCALE GENOMIC DNA]</scope>
    <source>
        <strain evidence="1">HYR1</strain>
    </source>
</reference>
<dbReference type="Proteomes" id="UP000276133">
    <property type="component" value="Unassembled WGS sequence"/>
</dbReference>
<comment type="caution">
    <text evidence="1">The sequence shown here is derived from an EMBL/GenBank/DDBJ whole genome shotgun (WGS) entry which is preliminary data.</text>
</comment>
<evidence type="ECO:0000313" key="2">
    <source>
        <dbReference type="Proteomes" id="UP000276133"/>
    </source>
</evidence>
<protein>
    <submittedName>
        <fullName evidence="1">Uncharacterized protein</fullName>
    </submittedName>
</protein>
<sequence length="144" mass="16861">MKEIKEINKCKFSNTDKNNLQPFFVRIKDKFGLYKWKITHIQETMELTQKEKRLNLGFTLRVHNANNHSECSAIDQIGHNKSIPKYVHKGMKIKLLESRGKANGRMVRQGQNEGIYYEIPHSFNGMIDFSKSRENTFKAQKGED</sequence>
<evidence type="ECO:0000313" key="1">
    <source>
        <dbReference type="EMBL" id="RNA32370.1"/>
    </source>
</evidence>
<gene>
    <name evidence="1" type="ORF">BpHYR1_052925</name>
</gene>
<accession>A0A3M7SA02</accession>
<dbReference type="AlphaFoldDB" id="A0A3M7SA02"/>
<keyword evidence="2" id="KW-1185">Reference proteome</keyword>
<organism evidence="1 2">
    <name type="scientific">Brachionus plicatilis</name>
    <name type="common">Marine rotifer</name>
    <name type="synonym">Brachionus muelleri</name>
    <dbReference type="NCBI Taxonomy" id="10195"/>
    <lineage>
        <taxon>Eukaryota</taxon>
        <taxon>Metazoa</taxon>
        <taxon>Spiralia</taxon>
        <taxon>Gnathifera</taxon>
        <taxon>Rotifera</taxon>
        <taxon>Eurotatoria</taxon>
        <taxon>Monogononta</taxon>
        <taxon>Pseudotrocha</taxon>
        <taxon>Ploima</taxon>
        <taxon>Brachionidae</taxon>
        <taxon>Brachionus</taxon>
    </lineage>
</organism>
<proteinExistence type="predicted"/>
<name>A0A3M7SA02_BRAPC</name>